<keyword evidence="2" id="KW-1185">Reference proteome</keyword>
<proteinExistence type="predicted"/>
<evidence type="ECO:0000313" key="1">
    <source>
        <dbReference type="EMBL" id="KAI8427006.1"/>
    </source>
</evidence>
<protein>
    <submittedName>
        <fullName evidence="1">Uncharacterized protein</fullName>
    </submittedName>
</protein>
<reference evidence="1 2" key="1">
    <citation type="journal article" date="2022" name="Genome Biol. Evol.">
        <title>The Spruce Budworm Genome: Reconstructing the Evolutionary History of Antifreeze Proteins.</title>
        <authorList>
            <person name="Beliveau C."/>
            <person name="Gagne P."/>
            <person name="Picq S."/>
            <person name="Vernygora O."/>
            <person name="Keeling C.I."/>
            <person name="Pinkney K."/>
            <person name="Doucet D."/>
            <person name="Wen F."/>
            <person name="Johnston J.S."/>
            <person name="Maaroufi H."/>
            <person name="Boyle B."/>
            <person name="Laroche J."/>
            <person name="Dewar K."/>
            <person name="Juretic N."/>
            <person name="Blackburn G."/>
            <person name="Nisole A."/>
            <person name="Brunet B."/>
            <person name="Brandao M."/>
            <person name="Lumley L."/>
            <person name="Duan J."/>
            <person name="Quan G."/>
            <person name="Lucarotti C.J."/>
            <person name="Roe A.D."/>
            <person name="Sperling F.A.H."/>
            <person name="Levesque R.C."/>
            <person name="Cusson M."/>
        </authorList>
    </citation>
    <scope>NUCLEOTIDE SEQUENCE [LARGE SCALE GENOMIC DNA]</scope>
    <source>
        <strain evidence="1">Glfc:IPQL:Cfum</strain>
    </source>
</reference>
<sequence>MATVHIYVTCYEEHWRVHTSPTRCVVSLRRPPHLTRSDADRGESRRPLAASVSDHYVAAALRTVEYEGVRANLDNEEYVEFSKMSDDRIIGTKGETATIFDTRTGRELLTLSPSISNQYAKNRATFNPTDELVLSDGVLWDVNSGKEIHKFDKLNQTHSGVFHPNSLEVISNTEVWDLRTFHLLRTVPTLDKSEVIFNPNCSAIYAVCSDQDSEERSQFDTSFKTLDPFDYSSIATIDVKRNIYALSVNRYGTQISVVENMGDFDQMQESAVKIYDVGRKRDHDDDADEEEEDDMAGGSENDDGSDSGSDNDEEASNLLRNAVMGLRGGSSGESSQDGEERPRNRRRLRRRQAAEGQSSDSDGDMDLGDIIEFELD</sequence>
<accession>A0ACC0JSL3</accession>
<comment type="caution">
    <text evidence="1">The sequence shown here is derived from an EMBL/GenBank/DDBJ whole genome shotgun (WGS) entry which is preliminary data.</text>
</comment>
<organism evidence="1 2">
    <name type="scientific">Choristoneura fumiferana</name>
    <name type="common">Spruce budworm moth</name>
    <name type="synonym">Archips fumiferana</name>
    <dbReference type="NCBI Taxonomy" id="7141"/>
    <lineage>
        <taxon>Eukaryota</taxon>
        <taxon>Metazoa</taxon>
        <taxon>Ecdysozoa</taxon>
        <taxon>Arthropoda</taxon>
        <taxon>Hexapoda</taxon>
        <taxon>Insecta</taxon>
        <taxon>Pterygota</taxon>
        <taxon>Neoptera</taxon>
        <taxon>Endopterygota</taxon>
        <taxon>Lepidoptera</taxon>
        <taxon>Glossata</taxon>
        <taxon>Ditrysia</taxon>
        <taxon>Tortricoidea</taxon>
        <taxon>Tortricidae</taxon>
        <taxon>Tortricinae</taxon>
        <taxon>Choristoneura</taxon>
    </lineage>
</organism>
<dbReference type="Proteomes" id="UP001064048">
    <property type="component" value="Chromosome 26"/>
</dbReference>
<dbReference type="EMBL" id="CM046126">
    <property type="protein sequence ID" value="KAI8427006.1"/>
    <property type="molecule type" value="Genomic_DNA"/>
</dbReference>
<gene>
    <name evidence="1" type="ORF">MSG28_014651</name>
</gene>
<evidence type="ECO:0000313" key="2">
    <source>
        <dbReference type="Proteomes" id="UP001064048"/>
    </source>
</evidence>
<name>A0ACC0JSL3_CHOFU</name>